<reference evidence="3" key="1">
    <citation type="submission" date="2019-08" db="EMBL/GenBank/DDBJ databases">
        <authorList>
            <person name="Kucharzyk K."/>
            <person name="Murdoch R.W."/>
            <person name="Higgins S."/>
            <person name="Loffler F."/>
        </authorList>
    </citation>
    <scope>NUCLEOTIDE SEQUENCE</scope>
</reference>
<dbReference type="InterPro" id="IPR022761">
    <property type="entry name" value="Fumarate_lyase_N"/>
</dbReference>
<dbReference type="SUPFAM" id="SSF48557">
    <property type="entry name" value="L-aspartase-like"/>
    <property type="match status" value="1"/>
</dbReference>
<dbReference type="GO" id="GO:0004056">
    <property type="term" value="F:argininosuccinate lyase activity"/>
    <property type="evidence" value="ECO:0007669"/>
    <property type="project" value="UniProtKB-EC"/>
</dbReference>
<sequence>MWKGRFTENTAQAVQKFTQSLDLDWALASYDIEGSVAHARMLGSEGLIPPEEARRIEDGLNRIREEIASGTLVPTQELEDVHMNIESRLIELLGPTGARLHTGRSRNDQVAVTMRLFLRDRLRHIASGMEALLAVLLERAARHMDVIVPGFTHLQQAQPISMGHYWMAHFAAFSRDCERLLFALGSLRECPLGAGALAGSTLPLNREMTAKALGFASPTRNSLDTVAQRDYMADYHSFAVTFATHCSRLAEDFVIYSSREFGWLLLPDAFCTGSSMMPQKKNPDVLELLRGKTGQILGHFLDLLVTLKGLPLTYDRDLQEDKRGLQASLRTVEEMLAVLVPLLSAVEVDGEKAAEGMNDGFLLATDVAEYLVAKGVPFRQAHGMVGGLVKECLARKKGLFDLTGEEWKELLPEAGEDLFPLLSLRSAVERRRTYGGTAFDQVAKQIEDGKAFLENFRESFKR</sequence>
<dbReference type="PRINTS" id="PR00145">
    <property type="entry name" value="ARGSUCLYASE"/>
</dbReference>
<gene>
    <name evidence="3" type="primary">argH_17</name>
    <name evidence="3" type="ORF">SDC9_47381</name>
</gene>
<dbReference type="NCBIfam" id="TIGR00838">
    <property type="entry name" value="argH"/>
    <property type="match status" value="1"/>
</dbReference>
<keyword evidence="3" id="KW-0456">Lyase</keyword>
<dbReference type="PROSITE" id="PS00163">
    <property type="entry name" value="FUMARATE_LYASES"/>
    <property type="match status" value="1"/>
</dbReference>
<comment type="caution">
    <text evidence="3">The sequence shown here is derived from an EMBL/GenBank/DDBJ whole genome shotgun (WGS) entry which is preliminary data.</text>
</comment>
<dbReference type="PANTHER" id="PTHR43814">
    <property type="entry name" value="ARGININOSUCCINATE LYASE"/>
    <property type="match status" value="1"/>
</dbReference>
<dbReference type="Gene3D" id="1.20.200.10">
    <property type="entry name" value="Fumarase/aspartase (Central domain)"/>
    <property type="match status" value="1"/>
</dbReference>
<dbReference type="Gene3D" id="1.10.40.30">
    <property type="entry name" value="Fumarase/aspartase (C-terminal domain)"/>
    <property type="match status" value="1"/>
</dbReference>
<evidence type="ECO:0000259" key="1">
    <source>
        <dbReference type="Pfam" id="PF00206"/>
    </source>
</evidence>
<dbReference type="GO" id="GO:0005829">
    <property type="term" value="C:cytosol"/>
    <property type="evidence" value="ECO:0007669"/>
    <property type="project" value="TreeGrafter"/>
</dbReference>
<name>A0A644WF40_9ZZZZ</name>
<proteinExistence type="inferred from homology"/>
<dbReference type="PRINTS" id="PR00149">
    <property type="entry name" value="FUMRATELYASE"/>
</dbReference>
<dbReference type="Gene3D" id="1.10.275.10">
    <property type="entry name" value="Fumarase/aspartase (N-terminal domain)"/>
    <property type="match status" value="1"/>
</dbReference>
<dbReference type="EMBL" id="VSSQ01000777">
    <property type="protein sequence ID" value="MPM01143.1"/>
    <property type="molecule type" value="Genomic_DNA"/>
</dbReference>
<feature type="domain" description="Argininosuccinate lyase C-terminal" evidence="2">
    <location>
        <begin position="361"/>
        <end position="429"/>
    </location>
</feature>
<dbReference type="InterPro" id="IPR020557">
    <property type="entry name" value="Fumarate_lyase_CS"/>
</dbReference>
<evidence type="ECO:0000313" key="3">
    <source>
        <dbReference type="EMBL" id="MPM01143.1"/>
    </source>
</evidence>
<dbReference type="CDD" id="cd01359">
    <property type="entry name" value="Argininosuccinate_lyase"/>
    <property type="match status" value="1"/>
</dbReference>
<dbReference type="InterPro" id="IPR024083">
    <property type="entry name" value="Fumarase/histidase_N"/>
</dbReference>
<dbReference type="Pfam" id="PF14698">
    <property type="entry name" value="ASL_C2"/>
    <property type="match status" value="1"/>
</dbReference>
<dbReference type="HAMAP" id="MF_00006">
    <property type="entry name" value="Arg_succ_lyase"/>
    <property type="match status" value="1"/>
</dbReference>
<dbReference type="InterPro" id="IPR008948">
    <property type="entry name" value="L-Aspartase-like"/>
</dbReference>
<dbReference type="PANTHER" id="PTHR43814:SF1">
    <property type="entry name" value="ARGININOSUCCINATE LYASE"/>
    <property type="match status" value="1"/>
</dbReference>
<dbReference type="InterPro" id="IPR029419">
    <property type="entry name" value="Arg_succ_lyase_C"/>
</dbReference>
<dbReference type="GO" id="GO:0042450">
    <property type="term" value="P:L-arginine biosynthetic process via ornithine"/>
    <property type="evidence" value="ECO:0007669"/>
    <property type="project" value="InterPro"/>
</dbReference>
<dbReference type="EC" id="4.3.2.1" evidence="3"/>
<dbReference type="InterPro" id="IPR000362">
    <property type="entry name" value="Fumarate_lyase_fam"/>
</dbReference>
<organism evidence="3">
    <name type="scientific">bioreactor metagenome</name>
    <dbReference type="NCBI Taxonomy" id="1076179"/>
    <lineage>
        <taxon>unclassified sequences</taxon>
        <taxon>metagenomes</taxon>
        <taxon>ecological metagenomes</taxon>
    </lineage>
</organism>
<protein>
    <submittedName>
        <fullName evidence="3">Argininosuccinate lyase</fullName>
        <ecNumber evidence="3">4.3.2.1</ecNumber>
    </submittedName>
</protein>
<dbReference type="FunFam" id="1.10.40.30:FF:000001">
    <property type="entry name" value="Argininosuccinate lyase"/>
    <property type="match status" value="1"/>
</dbReference>
<dbReference type="InterPro" id="IPR009049">
    <property type="entry name" value="Argininosuccinate_lyase"/>
</dbReference>
<dbReference type="Pfam" id="PF00206">
    <property type="entry name" value="Lyase_1"/>
    <property type="match status" value="1"/>
</dbReference>
<dbReference type="AlphaFoldDB" id="A0A644WF40"/>
<feature type="domain" description="Fumarate lyase N-terminal" evidence="1">
    <location>
        <begin position="4"/>
        <end position="298"/>
    </location>
</feature>
<dbReference type="FunFam" id="1.20.200.10:FF:000015">
    <property type="entry name" value="argininosuccinate lyase isoform X2"/>
    <property type="match status" value="1"/>
</dbReference>
<evidence type="ECO:0000259" key="2">
    <source>
        <dbReference type="Pfam" id="PF14698"/>
    </source>
</evidence>
<accession>A0A644WF40</accession>